<evidence type="ECO:0000256" key="5">
    <source>
        <dbReference type="ARBA" id="ARBA00023136"/>
    </source>
</evidence>
<evidence type="ECO:0000256" key="2">
    <source>
        <dbReference type="ARBA" id="ARBA00022448"/>
    </source>
</evidence>
<dbReference type="EMBL" id="FNAN01000001">
    <property type="protein sequence ID" value="SDD53663.1"/>
    <property type="molecule type" value="Genomic_DNA"/>
</dbReference>
<feature type="transmembrane region" description="Helical" evidence="6">
    <location>
        <begin position="300"/>
        <end position="323"/>
    </location>
</feature>
<dbReference type="InterPro" id="IPR036259">
    <property type="entry name" value="MFS_trans_sf"/>
</dbReference>
<proteinExistence type="predicted"/>
<evidence type="ECO:0000256" key="6">
    <source>
        <dbReference type="SAM" id="Phobius"/>
    </source>
</evidence>
<gene>
    <name evidence="7" type="ORF">SAMN04487996_101261</name>
</gene>
<feature type="transmembrane region" description="Helical" evidence="6">
    <location>
        <begin position="135"/>
        <end position="155"/>
    </location>
</feature>
<keyword evidence="4 6" id="KW-1133">Transmembrane helix</keyword>
<comment type="subcellular location">
    <subcellularLocation>
        <location evidence="1">Membrane</location>
        <topology evidence="1">Multi-pass membrane protein</topology>
    </subcellularLocation>
</comment>
<dbReference type="GO" id="GO:0016020">
    <property type="term" value="C:membrane"/>
    <property type="evidence" value="ECO:0007669"/>
    <property type="project" value="UniProtKB-SubCell"/>
</dbReference>
<dbReference type="STRING" id="659014.SAMN04487996_101261"/>
<evidence type="ECO:0000256" key="3">
    <source>
        <dbReference type="ARBA" id="ARBA00022692"/>
    </source>
</evidence>
<keyword evidence="5 6" id="KW-0472">Membrane</keyword>
<feature type="transmembrane region" description="Helical" evidence="6">
    <location>
        <begin position="360"/>
        <end position="385"/>
    </location>
</feature>
<evidence type="ECO:0000313" key="8">
    <source>
        <dbReference type="Proteomes" id="UP000198748"/>
    </source>
</evidence>
<sequence>MRYRPLLYILLLVMLLVGLAPFGLFALNQTYVIAAFGAQPEDVSFAVQITYVGIIALLPIQFRLLRYFEARSYLITIMVLAIGMSFLSMQVRDIHVFMVLRLLTGFLTAAFGGRMLTLIFGLLKPGSGQIIGSTMFYGSALGGITIAGLATAAVADQMEWQHIYLFLMLAQILCLVLMLLIFRSHSGAKPYPLYQVDWVSFLLATGILTLTVYVFLYGPRYYWLSDPRIVAAASGALVSVILFVFRQSHSKRPYLHLHIFKSGQFLLGILLLTLFYGMKDTIILIYGLTGGVLKWNSNDVMQLAAVNLTGLVTAMACTAWLMLRLDKKRPLVMVAGFGVMLGYHWWMYQLFSTDLSFSDLALPVFMQGVACGMLFVPLVGFSLAALPSYTGFAGITVAAMARLAAGLNSSAGLYTLQLFYNQSNKENFLAFLSDTNFLFTERSAAYTRLFASQGFAPEQAASLGKSILFRNTLVQSQLLTNMAIFKIVAIISGIIITCLLMMVIVKSLKAGRSHET</sequence>
<accession>A0A1G6VJU4</accession>
<dbReference type="Proteomes" id="UP000198748">
    <property type="component" value="Unassembled WGS sequence"/>
</dbReference>
<keyword evidence="2" id="KW-0813">Transport</keyword>
<name>A0A1G6VJU4_9BACT</name>
<feature type="transmembrane region" description="Helical" evidence="6">
    <location>
        <begin position="483"/>
        <end position="505"/>
    </location>
</feature>
<keyword evidence="8" id="KW-1185">Reference proteome</keyword>
<feature type="transmembrane region" description="Helical" evidence="6">
    <location>
        <begin position="103"/>
        <end position="123"/>
    </location>
</feature>
<dbReference type="AlphaFoldDB" id="A0A1G6VJU4"/>
<feature type="transmembrane region" description="Helical" evidence="6">
    <location>
        <begin position="161"/>
        <end position="182"/>
    </location>
</feature>
<feature type="transmembrane region" description="Helical" evidence="6">
    <location>
        <begin position="194"/>
        <end position="216"/>
    </location>
</feature>
<dbReference type="Gene3D" id="1.20.1250.20">
    <property type="entry name" value="MFS general substrate transporter like domains"/>
    <property type="match status" value="1"/>
</dbReference>
<organism evidence="7 8">
    <name type="scientific">Dyadobacter soli</name>
    <dbReference type="NCBI Taxonomy" id="659014"/>
    <lineage>
        <taxon>Bacteria</taxon>
        <taxon>Pseudomonadati</taxon>
        <taxon>Bacteroidota</taxon>
        <taxon>Cytophagia</taxon>
        <taxon>Cytophagales</taxon>
        <taxon>Spirosomataceae</taxon>
        <taxon>Dyadobacter</taxon>
    </lineage>
</organism>
<feature type="transmembrane region" description="Helical" evidence="6">
    <location>
        <begin position="265"/>
        <end position="288"/>
    </location>
</feature>
<feature type="transmembrane region" description="Helical" evidence="6">
    <location>
        <begin position="330"/>
        <end position="348"/>
    </location>
</feature>
<evidence type="ECO:0000256" key="1">
    <source>
        <dbReference type="ARBA" id="ARBA00004141"/>
    </source>
</evidence>
<feature type="transmembrane region" description="Helical" evidence="6">
    <location>
        <begin position="45"/>
        <end position="65"/>
    </location>
</feature>
<dbReference type="PANTHER" id="PTHR42718:SF9">
    <property type="entry name" value="MAJOR FACILITATOR SUPERFAMILY MULTIDRUG TRANSPORTER MFSC"/>
    <property type="match status" value="1"/>
</dbReference>
<keyword evidence="3 6" id="KW-0812">Transmembrane</keyword>
<dbReference type="PANTHER" id="PTHR42718">
    <property type="entry name" value="MAJOR FACILITATOR SUPERFAMILY MULTIDRUG TRANSPORTER MFSC"/>
    <property type="match status" value="1"/>
</dbReference>
<evidence type="ECO:0000313" key="7">
    <source>
        <dbReference type="EMBL" id="SDD53663.1"/>
    </source>
</evidence>
<protein>
    <submittedName>
        <fullName evidence="7">MFS transporter, DHA2 family, multidrug resistance protein</fullName>
    </submittedName>
</protein>
<reference evidence="8" key="1">
    <citation type="submission" date="2016-10" db="EMBL/GenBank/DDBJ databases">
        <authorList>
            <person name="Varghese N."/>
            <person name="Submissions S."/>
        </authorList>
    </citation>
    <scope>NUCLEOTIDE SEQUENCE [LARGE SCALE GENOMIC DNA]</scope>
    <source>
        <strain evidence="8">DSM 25329</strain>
    </source>
</reference>
<feature type="transmembrane region" description="Helical" evidence="6">
    <location>
        <begin position="72"/>
        <end position="91"/>
    </location>
</feature>
<dbReference type="SUPFAM" id="SSF103473">
    <property type="entry name" value="MFS general substrate transporter"/>
    <property type="match status" value="1"/>
</dbReference>
<feature type="transmembrane region" description="Helical" evidence="6">
    <location>
        <begin position="228"/>
        <end position="245"/>
    </location>
</feature>
<evidence type="ECO:0000256" key="4">
    <source>
        <dbReference type="ARBA" id="ARBA00022989"/>
    </source>
</evidence>